<comment type="caution">
    <text evidence="2">The sequence shown here is derived from an EMBL/GenBank/DDBJ whole genome shotgun (WGS) entry which is preliminary data.</text>
</comment>
<sequence>MPMDHGRVVRSDLQATMSKVITSLIGAGILGAGGYLYATPWISINQFREAIQAKDMPGIERHVDFPSLRTSLKDQLKAKLSEEITRQSGDNPLVNFGMGAFGYALAEPMINAAVDAYISPAGLKTLMAGSPPEG</sequence>
<proteinExistence type="predicted"/>
<reference evidence="3" key="1">
    <citation type="submission" date="2018-03" db="EMBL/GenBank/DDBJ databases">
        <title>Ecological and genomic features of two cosmopolitan and abundant freshwater picocyanobacteria.</title>
        <authorList>
            <person name="Cabello-Yeves P.J."/>
            <person name="Picazo A."/>
            <person name="Camacho A."/>
            <person name="Callieri C."/>
            <person name="Rosselli R."/>
            <person name="Roda-Garcia J."/>
            <person name="Coutinho F.H."/>
            <person name="Rodriguez-Valera F."/>
        </authorList>
    </citation>
    <scope>NUCLEOTIDE SEQUENCE [LARGE SCALE GENOMIC DNA]</scope>
    <source>
        <strain evidence="3">Tous</strain>
    </source>
</reference>
<protein>
    <submittedName>
        <fullName evidence="2">Uncharacterized protein</fullName>
    </submittedName>
</protein>
<keyword evidence="1" id="KW-1133">Transmembrane helix</keyword>
<dbReference type="AlphaFoldDB" id="A0A2P7EB15"/>
<accession>A0A2P7EB15</accession>
<evidence type="ECO:0000313" key="2">
    <source>
        <dbReference type="EMBL" id="PSI00403.1"/>
    </source>
</evidence>
<organism evidence="2 3">
    <name type="scientific">Synechococcus lacustris str. Tous</name>
    <dbReference type="NCBI Taxonomy" id="1910958"/>
    <lineage>
        <taxon>Bacteria</taxon>
        <taxon>Bacillati</taxon>
        <taxon>Cyanobacteriota</taxon>
        <taxon>Cyanophyceae</taxon>
        <taxon>Synechococcales</taxon>
        <taxon>Synechococcaceae</taxon>
        <taxon>Synechococcus</taxon>
    </lineage>
</organism>
<dbReference type="Pfam" id="PF11159">
    <property type="entry name" value="DUF2939"/>
    <property type="match status" value="1"/>
</dbReference>
<dbReference type="Proteomes" id="UP000240206">
    <property type="component" value="Unassembled WGS sequence"/>
</dbReference>
<evidence type="ECO:0000313" key="3">
    <source>
        <dbReference type="Proteomes" id="UP000240206"/>
    </source>
</evidence>
<name>A0A2P7EB15_9SYNE</name>
<feature type="transmembrane region" description="Helical" evidence="1">
    <location>
        <begin position="20"/>
        <end position="38"/>
    </location>
</feature>
<evidence type="ECO:0000256" key="1">
    <source>
        <dbReference type="SAM" id="Phobius"/>
    </source>
</evidence>
<keyword evidence="1" id="KW-0472">Membrane</keyword>
<dbReference type="EMBL" id="PXVC01000135">
    <property type="protein sequence ID" value="PSI00403.1"/>
    <property type="molecule type" value="Genomic_DNA"/>
</dbReference>
<gene>
    <name evidence="2" type="ORF">C7K08_13320</name>
</gene>
<dbReference type="InterPro" id="IPR021330">
    <property type="entry name" value="DUF2939"/>
</dbReference>
<keyword evidence="1" id="KW-0812">Transmembrane</keyword>
<feature type="non-terminal residue" evidence="2">
    <location>
        <position position="134"/>
    </location>
</feature>
<keyword evidence="3" id="KW-1185">Reference proteome</keyword>